<comment type="caution">
    <text evidence="4">The sequence shown here is derived from an EMBL/GenBank/DDBJ whole genome shotgun (WGS) entry which is preliminary data.</text>
</comment>
<name>A0ABS1EP48_9CLOT</name>
<feature type="transmembrane region" description="Helical" evidence="3">
    <location>
        <begin position="372"/>
        <end position="391"/>
    </location>
</feature>
<dbReference type="RefSeq" id="WP_200269084.1">
    <property type="nucleotide sequence ID" value="NZ_JAENHN010000032.1"/>
</dbReference>
<evidence type="ECO:0000256" key="1">
    <source>
        <dbReference type="ARBA" id="ARBA00005278"/>
    </source>
</evidence>
<feature type="transmembrane region" description="Helical" evidence="3">
    <location>
        <begin position="347"/>
        <end position="366"/>
    </location>
</feature>
<protein>
    <submittedName>
        <fullName evidence="4">Spore germination protein</fullName>
    </submittedName>
</protein>
<dbReference type="PANTHER" id="PTHR22550:SF5">
    <property type="entry name" value="LEUCINE ZIPPER PROTEIN 4"/>
    <property type="match status" value="1"/>
</dbReference>
<comment type="similarity">
    <text evidence="1">Belongs to the GerABKA family.</text>
</comment>
<dbReference type="PIRSF" id="PIRSF005690">
    <property type="entry name" value="GerBA"/>
    <property type="match status" value="1"/>
</dbReference>
<sequence length="486" mass="54208">MDEDMKSSINLKYIEAALNECPDIIKKVVYIEGQYEGFFIYMKEIVNYDVTQRDFIKPITALKLKDLTEEKNINNIPSSIISFLHSTEEVLDSVMTGAAVFVCEKLPFAVASLSLAYEKRSIEEPITEKNVRGSHEGFVEALDVNISILRRGIKNNKLKFKQITLGRQTKQIAAVAYISGIANEGLVNNVYNKLQSIDIDGVPNVGYIEQTIIDFPNTIFPQFQSTERPDKAIPSLLEGRIIVMLNGTPRVIIAPVSFFSFFQAMDDYTFMWLSGSFSRLVRVIAFILALFLPSMYIAVVSFHYYAVPLSLLVSLAESRAKVPFPPIIEALILEFTVEMIREAAIRLPTYVGTAISVVAGLIIGQAAVEAGIVSNLLIIIVAVTAIASYTLPSQDMAVAVRILRFVYMIVTSIFGIIGIVMAFALTAAHLIRLESLGQPYFQPISPLDKEQLKDSIIRFPYKLMKKRPFITRSKNKFRGGNDNGKA</sequence>
<keyword evidence="3" id="KW-1133">Transmembrane helix</keyword>
<dbReference type="InterPro" id="IPR050768">
    <property type="entry name" value="UPF0353/GerABKA_families"/>
</dbReference>
<organism evidence="4 5">
    <name type="scientific">Clostridium yunnanense</name>
    <dbReference type="NCBI Taxonomy" id="2800325"/>
    <lineage>
        <taxon>Bacteria</taxon>
        <taxon>Bacillati</taxon>
        <taxon>Bacillota</taxon>
        <taxon>Clostridia</taxon>
        <taxon>Eubacteriales</taxon>
        <taxon>Clostridiaceae</taxon>
        <taxon>Clostridium</taxon>
    </lineage>
</organism>
<dbReference type="Pfam" id="PF03323">
    <property type="entry name" value="GerA"/>
    <property type="match status" value="1"/>
</dbReference>
<keyword evidence="2 3" id="KW-0472">Membrane</keyword>
<proteinExistence type="inferred from homology"/>
<keyword evidence="3" id="KW-0812">Transmembrane</keyword>
<feature type="transmembrane region" description="Helical" evidence="3">
    <location>
        <begin position="283"/>
        <end position="304"/>
    </location>
</feature>
<evidence type="ECO:0000256" key="3">
    <source>
        <dbReference type="SAM" id="Phobius"/>
    </source>
</evidence>
<dbReference type="Proteomes" id="UP000596739">
    <property type="component" value="Unassembled WGS sequence"/>
</dbReference>
<evidence type="ECO:0000256" key="2">
    <source>
        <dbReference type="ARBA" id="ARBA00023136"/>
    </source>
</evidence>
<feature type="transmembrane region" description="Helical" evidence="3">
    <location>
        <begin position="403"/>
        <end position="431"/>
    </location>
</feature>
<gene>
    <name evidence="4" type="ORF">JHL18_10995</name>
</gene>
<accession>A0ABS1EP48</accession>
<dbReference type="PANTHER" id="PTHR22550">
    <property type="entry name" value="SPORE GERMINATION PROTEIN"/>
    <property type="match status" value="1"/>
</dbReference>
<dbReference type="InterPro" id="IPR004995">
    <property type="entry name" value="Spore_Ger"/>
</dbReference>
<dbReference type="EMBL" id="JAENHN010000032">
    <property type="protein sequence ID" value="MBK1811156.1"/>
    <property type="molecule type" value="Genomic_DNA"/>
</dbReference>
<evidence type="ECO:0000313" key="5">
    <source>
        <dbReference type="Proteomes" id="UP000596739"/>
    </source>
</evidence>
<keyword evidence="5" id="KW-1185">Reference proteome</keyword>
<evidence type="ECO:0000313" key="4">
    <source>
        <dbReference type="EMBL" id="MBK1811156.1"/>
    </source>
</evidence>
<reference evidence="5" key="1">
    <citation type="submission" date="2021-01" db="EMBL/GenBank/DDBJ databases">
        <title>Genome public.</title>
        <authorList>
            <person name="Liu C."/>
            <person name="Sun Q."/>
        </authorList>
    </citation>
    <scope>NUCLEOTIDE SEQUENCE [LARGE SCALE GENOMIC DNA]</scope>
    <source>
        <strain evidence="5">YIM B02505</strain>
    </source>
</reference>
<feature type="transmembrane region" description="Helical" evidence="3">
    <location>
        <begin position="241"/>
        <end position="262"/>
    </location>
</feature>